<dbReference type="RefSeq" id="WP_055747729.1">
    <property type="nucleotide sequence ID" value="NZ_LJJB01000013.1"/>
</dbReference>
<evidence type="ECO:0000259" key="1">
    <source>
        <dbReference type="PROSITE" id="PS51186"/>
    </source>
</evidence>
<dbReference type="Gene3D" id="3.40.630.30">
    <property type="match status" value="1"/>
</dbReference>
<evidence type="ECO:0000313" key="3">
    <source>
        <dbReference type="Proteomes" id="UP000051063"/>
    </source>
</evidence>
<dbReference type="Pfam" id="PF00583">
    <property type="entry name" value="Acetyltransf_1"/>
    <property type="match status" value="1"/>
</dbReference>
<sequence>MLKSLNLYEQIQLLEQMELEKAYIFYGNLRLRADRSLTLVETGEKGWKAAGSYLQGMPFHAFTFHVMEEEGTYSVEGMLEAFRAKLGMEDRSVRQGVITAAESCVERLEIPHEFERRTLLLMKLTNREGLVPRGESYFIEGSKGKDAEQLAATIGMLSFRAEEVNEMPHIALNSEEGDTIAMAGFHVYEEDFVEIGNVGTAAGHRKKGLGMQITSDICRIALQKSPNVYLCVFADNEAAIRVYEKLGFVTVERYTFVTFQW</sequence>
<dbReference type="EMBL" id="LJJB01000013">
    <property type="protein sequence ID" value="KQL45129.1"/>
    <property type="molecule type" value="Genomic_DNA"/>
</dbReference>
<dbReference type="PROSITE" id="PS51186">
    <property type="entry name" value="GNAT"/>
    <property type="match status" value="1"/>
</dbReference>
<name>A0ABR5N3Q1_BRECH</name>
<comment type="caution">
    <text evidence="2">The sequence shown here is derived from an EMBL/GenBank/DDBJ whole genome shotgun (WGS) entry which is preliminary data.</text>
</comment>
<feature type="domain" description="N-acetyltransferase" evidence="1">
    <location>
        <begin position="117"/>
        <end position="261"/>
    </location>
</feature>
<accession>A0ABR5N3Q1</accession>
<reference evidence="2 3" key="1">
    <citation type="submission" date="2015-09" db="EMBL/GenBank/DDBJ databases">
        <title>Genome sequencing project for genomic taxonomy and phylogenomics of Bacillus-like bacteria.</title>
        <authorList>
            <person name="Liu B."/>
            <person name="Wang J."/>
            <person name="Zhu Y."/>
            <person name="Liu G."/>
            <person name="Chen Q."/>
            <person name="Chen Z."/>
            <person name="Lan J."/>
            <person name="Che J."/>
            <person name="Ge C."/>
            <person name="Shi H."/>
            <person name="Pan Z."/>
            <person name="Liu X."/>
        </authorList>
    </citation>
    <scope>NUCLEOTIDE SEQUENCE [LARGE SCALE GENOMIC DNA]</scope>
    <source>
        <strain evidence="2 3">DSM 8552</strain>
    </source>
</reference>
<dbReference type="SUPFAM" id="SSF55729">
    <property type="entry name" value="Acyl-CoA N-acyltransferases (Nat)"/>
    <property type="match status" value="1"/>
</dbReference>
<dbReference type="Proteomes" id="UP000051063">
    <property type="component" value="Unassembled WGS sequence"/>
</dbReference>
<dbReference type="InterPro" id="IPR016181">
    <property type="entry name" value="Acyl_CoA_acyltransferase"/>
</dbReference>
<proteinExistence type="predicted"/>
<protein>
    <recommendedName>
        <fullName evidence="1">N-acetyltransferase domain-containing protein</fullName>
    </recommendedName>
</protein>
<organism evidence="2 3">
    <name type="scientific">Brevibacillus choshinensis</name>
    <dbReference type="NCBI Taxonomy" id="54911"/>
    <lineage>
        <taxon>Bacteria</taxon>
        <taxon>Bacillati</taxon>
        <taxon>Bacillota</taxon>
        <taxon>Bacilli</taxon>
        <taxon>Bacillales</taxon>
        <taxon>Paenibacillaceae</taxon>
        <taxon>Brevibacillus</taxon>
    </lineage>
</organism>
<dbReference type="InterPro" id="IPR000182">
    <property type="entry name" value="GNAT_dom"/>
</dbReference>
<keyword evidence="3" id="KW-1185">Reference proteome</keyword>
<evidence type="ECO:0000313" key="2">
    <source>
        <dbReference type="EMBL" id="KQL45129.1"/>
    </source>
</evidence>
<gene>
    <name evidence="2" type="ORF">AN963_27915</name>
</gene>